<keyword evidence="2" id="KW-1185">Reference proteome</keyword>
<organism evidence="1 2">
    <name type="scientific">Rhizopogon vesiculosus</name>
    <dbReference type="NCBI Taxonomy" id="180088"/>
    <lineage>
        <taxon>Eukaryota</taxon>
        <taxon>Fungi</taxon>
        <taxon>Dikarya</taxon>
        <taxon>Basidiomycota</taxon>
        <taxon>Agaricomycotina</taxon>
        <taxon>Agaricomycetes</taxon>
        <taxon>Agaricomycetidae</taxon>
        <taxon>Boletales</taxon>
        <taxon>Suillineae</taxon>
        <taxon>Rhizopogonaceae</taxon>
        <taxon>Rhizopogon</taxon>
    </lineage>
</organism>
<evidence type="ECO:0000313" key="2">
    <source>
        <dbReference type="Proteomes" id="UP000183567"/>
    </source>
</evidence>
<comment type="caution">
    <text evidence="1">The sequence shown here is derived from an EMBL/GenBank/DDBJ whole genome shotgun (WGS) entry which is preliminary data.</text>
</comment>
<dbReference type="AlphaFoldDB" id="A0A1J8QZ79"/>
<name>A0A1J8QZ79_9AGAM</name>
<reference evidence="1 2" key="1">
    <citation type="submission" date="2016-03" db="EMBL/GenBank/DDBJ databases">
        <title>Comparative genomics of the ectomycorrhizal sister species Rhizopogon vinicolor and Rhizopogon vesiculosus (Basidiomycota: Boletales) reveals a divergence of the mating type B locus.</title>
        <authorList>
            <person name="Mujic A.B."/>
            <person name="Kuo A."/>
            <person name="Tritt A."/>
            <person name="Lipzen A."/>
            <person name="Chen C."/>
            <person name="Johnson J."/>
            <person name="Sharma A."/>
            <person name="Barry K."/>
            <person name="Grigoriev I.V."/>
            <person name="Spatafora J.W."/>
        </authorList>
    </citation>
    <scope>NUCLEOTIDE SEQUENCE [LARGE SCALE GENOMIC DNA]</scope>
    <source>
        <strain evidence="1 2">AM-OR11-056</strain>
    </source>
</reference>
<accession>A0A1J8QZ79</accession>
<dbReference type="Proteomes" id="UP000183567">
    <property type="component" value="Unassembled WGS sequence"/>
</dbReference>
<sequence length="96" mass="10751">MNGFSDKPSNPCTADLPLHCPRYADVYALPTWMPALLRMWMPAPLLCRRSHRRVMNHSQRVTHLAEPAIANLIVVTAKAPAPARLRVKSNSLVLII</sequence>
<evidence type="ECO:0000313" key="1">
    <source>
        <dbReference type="EMBL" id="OJA14786.1"/>
    </source>
</evidence>
<protein>
    <submittedName>
        <fullName evidence="1">Uncharacterized protein</fullName>
    </submittedName>
</protein>
<gene>
    <name evidence="1" type="ORF">AZE42_08755</name>
</gene>
<proteinExistence type="predicted"/>
<dbReference type="OrthoDB" id="10528162at2759"/>
<dbReference type="EMBL" id="LVVM01003493">
    <property type="protein sequence ID" value="OJA14786.1"/>
    <property type="molecule type" value="Genomic_DNA"/>
</dbReference>